<reference evidence="1 2" key="1">
    <citation type="journal article" date="2019" name="Nat. Ecol. Evol.">
        <title>Megaphylogeny resolves global patterns of mushroom evolution.</title>
        <authorList>
            <person name="Varga T."/>
            <person name="Krizsan K."/>
            <person name="Foldi C."/>
            <person name="Dima B."/>
            <person name="Sanchez-Garcia M."/>
            <person name="Sanchez-Ramirez S."/>
            <person name="Szollosi G.J."/>
            <person name="Szarkandi J.G."/>
            <person name="Papp V."/>
            <person name="Albert L."/>
            <person name="Andreopoulos W."/>
            <person name="Angelini C."/>
            <person name="Antonin V."/>
            <person name="Barry K.W."/>
            <person name="Bougher N.L."/>
            <person name="Buchanan P."/>
            <person name="Buyck B."/>
            <person name="Bense V."/>
            <person name="Catcheside P."/>
            <person name="Chovatia M."/>
            <person name="Cooper J."/>
            <person name="Damon W."/>
            <person name="Desjardin D."/>
            <person name="Finy P."/>
            <person name="Geml J."/>
            <person name="Haridas S."/>
            <person name="Hughes K."/>
            <person name="Justo A."/>
            <person name="Karasinski D."/>
            <person name="Kautmanova I."/>
            <person name="Kiss B."/>
            <person name="Kocsube S."/>
            <person name="Kotiranta H."/>
            <person name="LaButti K.M."/>
            <person name="Lechner B.E."/>
            <person name="Liimatainen K."/>
            <person name="Lipzen A."/>
            <person name="Lukacs Z."/>
            <person name="Mihaltcheva S."/>
            <person name="Morgado L.N."/>
            <person name="Niskanen T."/>
            <person name="Noordeloos M.E."/>
            <person name="Ohm R.A."/>
            <person name="Ortiz-Santana B."/>
            <person name="Ovrebo C."/>
            <person name="Racz N."/>
            <person name="Riley R."/>
            <person name="Savchenko A."/>
            <person name="Shiryaev A."/>
            <person name="Soop K."/>
            <person name="Spirin V."/>
            <person name="Szebenyi C."/>
            <person name="Tomsovsky M."/>
            <person name="Tulloss R.E."/>
            <person name="Uehling J."/>
            <person name="Grigoriev I.V."/>
            <person name="Vagvolgyi C."/>
            <person name="Papp T."/>
            <person name="Martin F.M."/>
            <person name="Miettinen O."/>
            <person name="Hibbett D.S."/>
            <person name="Nagy L.G."/>
        </authorList>
    </citation>
    <scope>NUCLEOTIDE SEQUENCE [LARGE SCALE GENOMIC DNA]</scope>
    <source>
        <strain evidence="1 2">NL-1719</strain>
    </source>
</reference>
<protein>
    <submittedName>
        <fullName evidence="1">Uncharacterized protein</fullName>
    </submittedName>
</protein>
<organism evidence="1 2">
    <name type="scientific">Pluteus cervinus</name>
    <dbReference type="NCBI Taxonomy" id="181527"/>
    <lineage>
        <taxon>Eukaryota</taxon>
        <taxon>Fungi</taxon>
        <taxon>Dikarya</taxon>
        <taxon>Basidiomycota</taxon>
        <taxon>Agaricomycotina</taxon>
        <taxon>Agaricomycetes</taxon>
        <taxon>Agaricomycetidae</taxon>
        <taxon>Agaricales</taxon>
        <taxon>Pluteineae</taxon>
        <taxon>Pluteaceae</taxon>
        <taxon>Pluteus</taxon>
    </lineage>
</organism>
<dbReference type="Proteomes" id="UP000308600">
    <property type="component" value="Unassembled WGS sequence"/>
</dbReference>
<keyword evidence="2" id="KW-1185">Reference proteome</keyword>
<dbReference type="EMBL" id="ML208610">
    <property type="protein sequence ID" value="TFK62038.1"/>
    <property type="molecule type" value="Genomic_DNA"/>
</dbReference>
<name>A0ACD3A8L3_9AGAR</name>
<gene>
    <name evidence="1" type="ORF">BDN72DRAFT_849114</name>
</gene>
<evidence type="ECO:0000313" key="2">
    <source>
        <dbReference type="Proteomes" id="UP000308600"/>
    </source>
</evidence>
<sequence length="473" mass="53459">MDHEIPEPSVAARLPREVLSDIFKRSMPIPDLQAFESAALHTIPRQLLIDTPTLNPSSPPWTFGQICRYWRDVCLSEDRLWSPVAVVVGEAEILGQHSEWLLEEWLKRSGTKPLDVYFHAPRKSHTQGVQALLQILARCSLRWKSACIVVDADLVPCISGVRQHLPVLEKVHLNLLQAGDRHATVSTAVQDALEDLFEDAPKLSHVTFTGPFQLKLRLRWSQLKYYSAPAGPTMHDILGWCPNLETYRVTDGTRKRPLKGILKHLHLRTLVVWTTDGFEFLDLPALEVLWFRFTGSEVFRIITSLIDRSGCSLVKLILTDLNLQGTHQNEVEQLIASVPALKTLALSTFPVTNRSMKAVLSSLIIKKTLAPSQIPLPNLETLIVVYHRYEHDDIEDFERDEYPDLGPMDLKQTIAVLRSRLYLSPNHGQTIKPLQKVSITTSFPITGEERSVLDGMQKDGMGVETETVVPFSW</sequence>
<accession>A0ACD3A8L3</accession>
<evidence type="ECO:0000313" key="1">
    <source>
        <dbReference type="EMBL" id="TFK62038.1"/>
    </source>
</evidence>
<proteinExistence type="predicted"/>